<dbReference type="AlphaFoldDB" id="A0A2R4MG70"/>
<dbReference type="GO" id="GO:0004818">
    <property type="term" value="F:glutamate-tRNA ligase activity"/>
    <property type="evidence" value="ECO:0007669"/>
    <property type="project" value="UniProtKB-UniRule"/>
</dbReference>
<dbReference type="HAMAP" id="MF_00022">
    <property type="entry name" value="Glu_tRNA_synth_type1"/>
    <property type="match status" value="1"/>
</dbReference>
<keyword evidence="5 8" id="KW-0067">ATP-binding</keyword>
<dbReference type="InterPro" id="IPR004527">
    <property type="entry name" value="Glu-tRNA-ligase_bac/mito"/>
</dbReference>
<dbReference type="InterPro" id="IPR014729">
    <property type="entry name" value="Rossmann-like_a/b/a_fold"/>
</dbReference>
<dbReference type="GO" id="GO:0005524">
    <property type="term" value="F:ATP binding"/>
    <property type="evidence" value="ECO:0007669"/>
    <property type="project" value="UniProtKB-UniRule"/>
</dbReference>
<keyword evidence="3 8" id="KW-0436">Ligase</keyword>
<dbReference type="Gene3D" id="3.40.50.620">
    <property type="entry name" value="HUPs"/>
    <property type="match status" value="1"/>
</dbReference>
<dbReference type="InterPro" id="IPR008925">
    <property type="entry name" value="aa_tRNA-synth_I_cd-bd_sf"/>
</dbReference>
<dbReference type="KEGG" id="mmyr:MXMO3_02525"/>
<dbReference type="Gene3D" id="1.10.10.350">
    <property type="match status" value="1"/>
</dbReference>
<dbReference type="InterPro" id="IPR000924">
    <property type="entry name" value="Glu/Gln-tRNA-synth"/>
</dbReference>
<protein>
    <recommendedName>
        <fullName evidence="8">Glutamate--tRNA ligase</fullName>
        <ecNumber evidence="8">6.1.1.17</ecNumber>
    </recommendedName>
    <alternativeName>
        <fullName evidence="8">Glutamyl-tRNA synthetase</fullName>
        <shortName evidence="8">GluRS</shortName>
    </alternativeName>
</protein>
<keyword evidence="4 8" id="KW-0547">Nucleotide-binding</keyword>
<dbReference type="GO" id="GO:0000049">
    <property type="term" value="F:tRNA binding"/>
    <property type="evidence" value="ECO:0007669"/>
    <property type="project" value="InterPro"/>
</dbReference>
<dbReference type="InterPro" id="IPR001412">
    <property type="entry name" value="aa-tRNA-synth_I_CS"/>
</dbReference>
<sequence>MSTVVRFAPSPTGYIHLGNARPALMNWMFALKTGGQFILRFDDTDLERSKKEYADAIEKDLAWLGIKPHRLERQSERKAAHDAARDKLIADGRLYPCYETADELDRRRKRARAMGRPPIYDRAALKLTDEEKAALEAEGRKPHWRFKLEGKEVHFDDVVRGDQVVNTDTMSDPVLIRADGSYLYTLPSVVDDIDMGVTHVIRGEDHVTNTGAQIELFEALGATPPTFGHHNLLTDATGEGFSKRKGSLSITNLREEGYEALAVALIAILTGTSQPVAPHESLDELAQSFDISMVSRSAARFDPAELDGFNARMVHGLSYDDVKDRLAELGVDDAEQLWNAVHENLQKVHDIRDWQKLVSGPVETVVADEDKDFIATAAERLPQEPWDENTWSEWTNDLKAETGRKGKQLFMPLRLALTGQSHGPELKTLLPLLGRTACLDRLS</sequence>
<feature type="domain" description="Glutamyl/glutaminyl-tRNA synthetase class Ib catalytic" evidence="9">
    <location>
        <begin position="4"/>
        <end position="307"/>
    </location>
</feature>
<evidence type="ECO:0000256" key="5">
    <source>
        <dbReference type="ARBA" id="ARBA00022840"/>
    </source>
</evidence>
<dbReference type="SUPFAM" id="SSF48163">
    <property type="entry name" value="An anticodon-binding domain of class I aminoacyl-tRNA synthetases"/>
    <property type="match status" value="1"/>
</dbReference>
<dbReference type="GO" id="GO:0006424">
    <property type="term" value="P:glutamyl-tRNA aminoacylation"/>
    <property type="evidence" value="ECO:0007669"/>
    <property type="project" value="UniProtKB-UniRule"/>
</dbReference>
<comment type="similarity">
    <text evidence="1 8">Belongs to the class-I aminoacyl-tRNA synthetase family. Glutamate--tRNA ligase type 1 subfamily.</text>
</comment>
<evidence type="ECO:0000313" key="12">
    <source>
        <dbReference type="Proteomes" id="UP000258927"/>
    </source>
</evidence>
<name>A0A2R4MG70_9HYPH</name>
<keyword evidence="12" id="KW-1185">Reference proteome</keyword>
<dbReference type="Proteomes" id="UP000258927">
    <property type="component" value="Chromosome"/>
</dbReference>
<comment type="subunit">
    <text evidence="8">Monomer.</text>
</comment>
<dbReference type="EMBL" id="CP021330">
    <property type="protein sequence ID" value="AVX05037.1"/>
    <property type="molecule type" value="Genomic_DNA"/>
</dbReference>
<dbReference type="InterPro" id="IPR045462">
    <property type="entry name" value="aa-tRNA-synth_I_cd-bd"/>
</dbReference>
<organism evidence="11 12">
    <name type="scientific">Maritalea myrionectae</name>
    <dbReference type="NCBI Taxonomy" id="454601"/>
    <lineage>
        <taxon>Bacteria</taxon>
        <taxon>Pseudomonadati</taxon>
        <taxon>Pseudomonadota</taxon>
        <taxon>Alphaproteobacteria</taxon>
        <taxon>Hyphomicrobiales</taxon>
        <taxon>Devosiaceae</taxon>
        <taxon>Maritalea</taxon>
    </lineage>
</organism>
<comment type="function">
    <text evidence="8">Catalyzes the attachment of glutamate to tRNA(Glu) in a two-step reaction: glutamate is first activated by ATP to form Glu-AMP and then transferred to the acceptor end of tRNA(Glu).</text>
</comment>
<evidence type="ECO:0000256" key="3">
    <source>
        <dbReference type="ARBA" id="ARBA00022598"/>
    </source>
</evidence>
<evidence type="ECO:0000256" key="4">
    <source>
        <dbReference type="ARBA" id="ARBA00022741"/>
    </source>
</evidence>
<proteinExistence type="inferred from homology"/>
<evidence type="ECO:0000256" key="7">
    <source>
        <dbReference type="ARBA" id="ARBA00023146"/>
    </source>
</evidence>
<keyword evidence="2 8" id="KW-0963">Cytoplasm</keyword>
<dbReference type="InterPro" id="IPR020751">
    <property type="entry name" value="aa-tRNA-synth_I_codon-bd_sub2"/>
</dbReference>
<evidence type="ECO:0000256" key="6">
    <source>
        <dbReference type="ARBA" id="ARBA00022917"/>
    </source>
</evidence>
<keyword evidence="6 8" id="KW-0648">Protein biosynthesis</keyword>
<feature type="short sequence motif" description="'HIGH' region" evidence="8">
    <location>
        <begin position="9"/>
        <end position="19"/>
    </location>
</feature>
<feature type="binding site" evidence="8">
    <location>
        <position position="243"/>
    </location>
    <ligand>
        <name>ATP</name>
        <dbReference type="ChEBI" id="CHEBI:30616"/>
    </ligand>
</feature>
<gene>
    <name evidence="8" type="primary">gltX</name>
    <name evidence="11" type="ORF">MXMO3_02525</name>
</gene>
<dbReference type="Pfam" id="PF19269">
    <property type="entry name" value="Anticodon_2"/>
    <property type="match status" value="1"/>
</dbReference>
<dbReference type="GO" id="GO:0005737">
    <property type="term" value="C:cytoplasm"/>
    <property type="evidence" value="ECO:0007669"/>
    <property type="project" value="UniProtKB-SubCell"/>
</dbReference>
<evidence type="ECO:0000313" key="11">
    <source>
        <dbReference type="EMBL" id="AVX05037.1"/>
    </source>
</evidence>
<evidence type="ECO:0000256" key="2">
    <source>
        <dbReference type="ARBA" id="ARBA00022490"/>
    </source>
</evidence>
<evidence type="ECO:0000256" key="8">
    <source>
        <dbReference type="HAMAP-Rule" id="MF_00022"/>
    </source>
</evidence>
<dbReference type="PANTHER" id="PTHR43311:SF2">
    <property type="entry name" value="GLUTAMATE--TRNA LIGASE, MITOCHONDRIAL-RELATED"/>
    <property type="match status" value="1"/>
</dbReference>
<dbReference type="PRINTS" id="PR00987">
    <property type="entry name" value="TRNASYNTHGLU"/>
</dbReference>
<evidence type="ECO:0000256" key="1">
    <source>
        <dbReference type="ARBA" id="ARBA00007894"/>
    </source>
</evidence>
<dbReference type="NCBIfam" id="TIGR00464">
    <property type="entry name" value="gltX_bact"/>
    <property type="match status" value="1"/>
</dbReference>
<accession>A0A2R4MG70</accession>
<comment type="subcellular location">
    <subcellularLocation>
        <location evidence="8">Cytoplasm</location>
    </subcellularLocation>
</comment>
<evidence type="ECO:0000259" key="10">
    <source>
        <dbReference type="Pfam" id="PF19269"/>
    </source>
</evidence>
<dbReference type="EC" id="6.1.1.17" evidence="8"/>
<dbReference type="InterPro" id="IPR020058">
    <property type="entry name" value="Glu/Gln-tRNA-synth_Ib_cat-dom"/>
</dbReference>
<comment type="caution">
    <text evidence="8">Lacks conserved residue(s) required for the propagation of feature annotation.</text>
</comment>
<dbReference type="PANTHER" id="PTHR43311">
    <property type="entry name" value="GLUTAMATE--TRNA LIGASE"/>
    <property type="match status" value="1"/>
</dbReference>
<dbReference type="SUPFAM" id="SSF52374">
    <property type="entry name" value="Nucleotidylyl transferase"/>
    <property type="match status" value="1"/>
</dbReference>
<dbReference type="InterPro" id="IPR049940">
    <property type="entry name" value="GluQ/Sye"/>
</dbReference>
<dbReference type="STRING" id="1122213.GCA_000423365_00162"/>
<keyword evidence="7 8" id="KW-0030">Aminoacyl-tRNA synthetase</keyword>
<evidence type="ECO:0000259" key="9">
    <source>
        <dbReference type="Pfam" id="PF00749"/>
    </source>
</evidence>
<dbReference type="Pfam" id="PF00749">
    <property type="entry name" value="tRNA-synt_1c"/>
    <property type="match status" value="1"/>
</dbReference>
<comment type="catalytic activity">
    <reaction evidence="8">
        <text>tRNA(Glu) + L-glutamate + ATP = L-glutamyl-tRNA(Glu) + AMP + diphosphate</text>
        <dbReference type="Rhea" id="RHEA:23540"/>
        <dbReference type="Rhea" id="RHEA-COMP:9663"/>
        <dbReference type="Rhea" id="RHEA-COMP:9680"/>
        <dbReference type="ChEBI" id="CHEBI:29985"/>
        <dbReference type="ChEBI" id="CHEBI:30616"/>
        <dbReference type="ChEBI" id="CHEBI:33019"/>
        <dbReference type="ChEBI" id="CHEBI:78442"/>
        <dbReference type="ChEBI" id="CHEBI:78520"/>
        <dbReference type="ChEBI" id="CHEBI:456215"/>
        <dbReference type="EC" id="6.1.1.17"/>
    </reaction>
</comment>
<feature type="short sequence motif" description="'KMSKS' region" evidence="8">
    <location>
        <begin position="240"/>
        <end position="244"/>
    </location>
</feature>
<feature type="domain" description="Aminoacyl-tRNA synthetase class I anticodon-binding" evidence="10">
    <location>
        <begin position="367"/>
        <end position="442"/>
    </location>
</feature>
<reference evidence="11 12" key="1">
    <citation type="submission" date="2017-05" db="EMBL/GenBank/DDBJ databases">
        <title>Genome Analysis of Maritalea myrionectae HL2708#5.</title>
        <authorList>
            <consortium name="Cotde Inc.-PKNU"/>
            <person name="Jang D."/>
            <person name="Oh H.-M."/>
        </authorList>
    </citation>
    <scope>NUCLEOTIDE SEQUENCE [LARGE SCALE GENOMIC DNA]</scope>
    <source>
        <strain evidence="11 12">HL2708#5</strain>
    </source>
</reference>
<dbReference type="PROSITE" id="PS00178">
    <property type="entry name" value="AA_TRNA_LIGASE_I"/>
    <property type="match status" value="1"/>
</dbReference>
<dbReference type="RefSeq" id="WP_117396094.1">
    <property type="nucleotide sequence ID" value="NZ_CP021330.1"/>
</dbReference>